<dbReference type="EnsemblMetazoa" id="CapteT159439">
    <property type="protein sequence ID" value="CapteP159439"/>
    <property type="gene ID" value="CapteG159439"/>
</dbReference>
<dbReference type="SUPFAM" id="SSF55307">
    <property type="entry name" value="Tubulin C-terminal domain-like"/>
    <property type="match status" value="1"/>
</dbReference>
<dbReference type="InterPro" id="IPR000217">
    <property type="entry name" value="Tubulin"/>
</dbReference>
<dbReference type="InterPro" id="IPR036525">
    <property type="entry name" value="Tubulin/FtsZ_GTPase_sf"/>
</dbReference>
<evidence type="ECO:0000259" key="15">
    <source>
        <dbReference type="SMART" id="SM00864"/>
    </source>
</evidence>
<evidence type="ECO:0000256" key="12">
    <source>
        <dbReference type="ARBA" id="ARBA00030594"/>
    </source>
</evidence>
<dbReference type="OrthoDB" id="10250004at2759"/>
<sequence length="440" mass="49858">MSLVTLQLGQCGNQIGGKFFETLMNDIQSPANNKICSHQQNDAYADCSRSRFFSERSDGSLEARAVMVDMEQKVIAQTLEIARRSGSWRYPAKRQFCERRGSGNNWAHGYCSHGQHSRAAILDMVRREVERCDRFTGFLLLMSLAGGTGSGVGACVSEALREEYPHCFMLNQVVWPYSTGEVIVQNYNAVLTLSHLYQASDAVLSIDNDCMHRICSRLQGIKNVSFSDMNTVISHQLVSILQPCFTSRHDELIQDHLGGLLQHLVSQPDYKLLSVRDLPHMSEKAKQYSTYQWSGLIKPLRQMLIADSLLEEGINWQMKASSANLNKSLSNLVILRGQNLDLADTGSFREPCLYPSWLPASQTFREWTHPRCLHGHEKYACLLSNSQSPVRILEPITQKAWDMFASRAYVHHYLNHGLNEENFLDSFAVVEQVLQNYKSL</sequence>
<dbReference type="GO" id="GO:0005814">
    <property type="term" value="C:centriole"/>
    <property type="evidence" value="ECO:0007669"/>
    <property type="project" value="UniProtKB-SubCell"/>
</dbReference>
<dbReference type="HOGENOM" id="CLU_015718_1_0_1"/>
<evidence type="ECO:0000256" key="2">
    <source>
        <dbReference type="ARBA" id="ARBA00004123"/>
    </source>
</evidence>
<dbReference type="PANTHER" id="PTHR11588">
    <property type="entry name" value="TUBULIN"/>
    <property type="match status" value="1"/>
</dbReference>
<dbReference type="EMBL" id="KB309380">
    <property type="protein sequence ID" value="ELT94556.1"/>
    <property type="molecule type" value="Genomic_DNA"/>
</dbReference>
<dbReference type="Pfam" id="PF00091">
    <property type="entry name" value="Tubulin"/>
    <property type="match status" value="1"/>
</dbReference>
<dbReference type="GO" id="GO:0005929">
    <property type="term" value="C:cilium"/>
    <property type="evidence" value="ECO:0007669"/>
    <property type="project" value="UniProtKB-SubCell"/>
</dbReference>
<reference evidence="17" key="3">
    <citation type="submission" date="2015-06" db="UniProtKB">
        <authorList>
            <consortium name="EnsemblMetazoa"/>
        </authorList>
    </citation>
    <scope>IDENTIFICATION</scope>
</reference>
<comment type="function">
    <text evidence="13">Acts as a positive regulator of hedgehog signaling and regulates ciliary function.</text>
</comment>
<evidence type="ECO:0000256" key="3">
    <source>
        <dbReference type="ARBA" id="ARBA00004138"/>
    </source>
</evidence>
<protein>
    <recommendedName>
        <fullName evidence="5">Tubulin delta chain</fullName>
    </recommendedName>
    <alternativeName>
        <fullName evidence="12">Delta-tubulin</fullName>
    </alternativeName>
</protein>
<evidence type="ECO:0000256" key="14">
    <source>
        <dbReference type="RuleBase" id="RU000352"/>
    </source>
</evidence>
<dbReference type="GO" id="GO:0005634">
    <property type="term" value="C:nucleus"/>
    <property type="evidence" value="ECO:0007669"/>
    <property type="project" value="UniProtKB-SubCell"/>
</dbReference>
<keyword evidence="6 14" id="KW-0493">Microtubule</keyword>
<dbReference type="GO" id="GO:0005874">
    <property type="term" value="C:microtubule"/>
    <property type="evidence" value="ECO:0007669"/>
    <property type="project" value="UniProtKB-KW"/>
</dbReference>
<evidence type="ECO:0000313" key="18">
    <source>
        <dbReference type="Proteomes" id="UP000014760"/>
    </source>
</evidence>
<evidence type="ECO:0000256" key="10">
    <source>
        <dbReference type="ARBA" id="ARBA00023242"/>
    </source>
</evidence>
<comment type="similarity">
    <text evidence="4 14">Belongs to the tubulin family.</text>
</comment>
<dbReference type="GO" id="GO:0030030">
    <property type="term" value="P:cell projection organization"/>
    <property type="evidence" value="ECO:0007669"/>
    <property type="project" value="UniProtKB-KW"/>
</dbReference>
<keyword evidence="18" id="KW-1185">Reference proteome</keyword>
<evidence type="ECO:0000256" key="13">
    <source>
        <dbReference type="ARBA" id="ARBA00046149"/>
    </source>
</evidence>
<feature type="domain" description="Tubulin/FtsZ GTPase" evidence="15">
    <location>
        <begin position="49"/>
        <end position="244"/>
    </location>
</feature>
<name>R7TSU5_CAPTE</name>
<dbReference type="CDD" id="cd02189">
    <property type="entry name" value="delta_zeta_tubulin-like"/>
    <property type="match status" value="1"/>
</dbReference>
<evidence type="ECO:0000256" key="6">
    <source>
        <dbReference type="ARBA" id="ARBA00022701"/>
    </source>
</evidence>
<accession>R7TSU5</accession>
<dbReference type="InterPro" id="IPR003008">
    <property type="entry name" value="Tubulin_FtsZ_GTPase"/>
</dbReference>
<dbReference type="FunFam" id="3.40.50.1440:FF:000021">
    <property type="entry name" value="Tubulin delta chain"/>
    <property type="match status" value="1"/>
</dbReference>
<evidence type="ECO:0000256" key="8">
    <source>
        <dbReference type="ARBA" id="ARBA00022794"/>
    </source>
</evidence>
<dbReference type="Proteomes" id="UP000014760">
    <property type="component" value="Unassembled WGS sequence"/>
</dbReference>
<dbReference type="GO" id="GO:0007017">
    <property type="term" value="P:microtubule-based process"/>
    <property type="evidence" value="ECO:0007669"/>
    <property type="project" value="InterPro"/>
</dbReference>
<proteinExistence type="inferred from homology"/>
<dbReference type="InterPro" id="IPR017975">
    <property type="entry name" value="Tubulin_CS"/>
</dbReference>
<keyword evidence="7 14" id="KW-0547">Nucleotide-binding</keyword>
<dbReference type="GO" id="GO:0005525">
    <property type="term" value="F:GTP binding"/>
    <property type="evidence" value="ECO:0007669"/>
    <property type="project" value="UniProtKB-UniRule"/>
</dbReference>
<reference evidence="16 18" key="2">
    <citation type="journal article" date="2013" name="Nature">
        <title>Insights into bilaterian evolution from three spiralian genomes.</title>
        <authorList>
            <person name="Simakov O."/>
            <person name="Marletaz F."/>
            <person name="Cho S.J."/>
            <person name="Edsinger-Gonzales E."/>
            <person name="Havlak P."/>
            <person name="Hellsten U."/>
            <person name="Kuo D.H."/>
            <person name="Larsson T."/>
            <person name="Lv J."/>
            <person name="Arendt D."/>
            <person name="Savage R."/>
            <person name="Osoegawa K."/>
            <person name="de Jong P."/>
            <person name="Grimwood J."/>
            <person name="Chapman J.A."/>
            <person name="Shapiro H."/>
            <person name="Aerts A."/>
            <person name="Otillar R.P."/>
            <person name="Terry A.Y."/>
            <person name="Boore J.L."/>
            <person name="Grigoriev I.V."/>
            <person name="Lindberg D.R."/>
            <person name="Seaver E.C."/>
            <person name="Weisblat D.A."/>
            <person name="Putnam N.H."/>
            <person name="Rokhsar D.S."/>
        </authorList>
    </citation>
    <scope>NUCLEOTIDE SEQUENCE</scope>
    <source>
        <strain evidence="16 18">I ESC-2004</strain>
    </source>
</reference>
<dbReference type="GO" id="GO:0005200">
    <property type="term" value="F:structural constituent of cytoskeleton"/>
    <property type="evidence" value="ECO:0007669"/>
    <property type="project" value="InterPro"/>
</dbReference>
<dbReference type="STRING" id="283909.R7TSU5"/>
<evidence type="ECO:0000313" key="16">
    <source>
        <dbReference type="EMBL" id="ELT94556.1"/>
    </source>
</evidence>
<evidence type="ECO:0000256" key="1">
    <source>
        <dbReference type="ARBA" id="ARBA00004114"/>
    </source>
</evidence>
<keyword evidence="10" id="KW-0539">Nucleus</keyword>
<dbReference type="InterPro" id="IPR008280">
    <property type="entry name" value="Tub_FtsZ_C"/>
</dbReference>
<dbReference type="PRINTS" id="PR01224">
    <property type="entry name" value="DELTATUBULIN"/>
</dbReference>
<evidence type="ECO:0000256" key="7">
    <source>
        <dbReference type="ARBA" id="ARBA00022741"/>
    </source>
</evidence>
<gene>
    <name evidence="16" type="ORF">CAPTEDRAFT_159439</name>
</gene>
<evidence type="ECO:0000256" key="9">
    <source>
        <dbReference type="ARBA" id="ARBA00023134"/>
    </source>
</evidence>
<dbReference type="PROSITE" id="PS00227">
    <property type="entry name" value="TUBULIN"/>
    <property type="match status" value="1"/>
</dbReference>
<evidence type="ECO:0000256" key="5">
    <source>
        <dbReference type="ARBA" id="ARBA00014184"/>
    </source>
</evidence>
<dbReference type="EMBL" id="AMQN01012224">
    <property type="status" value="NOT_ANNOTATED_CDS"/>
    <property type="molecule type" value="Genomic_DNA"/>
</dbReference>
<evidence type="ECO:0000256" key="4">
    <source>
        <dbReference type="ARBA" id="ARBA00009636"/>
    </source>
</evidence>
<dbReference type="SUPFAM" id="SSF52490">
    <property type="entry name" value="Tubulin nucleotide-binding domain-like"/>
    <property type="match status" value="1"/>
</dbReference>
<evidence type="ECO:0000313" key="17">
    <source>
        <dbReference type="EnsemblMetazoa" id="CapteP159439"/>
    </source>
</evidence>
<comment type="subcellular location">
    <subcellularLocation>
        <location evidence="3">Cell projection</location>
        <location evidence="3">Cilium</location>
    </subcellularLocation>
    <subcellularLocation>
        <location evidence="1">Cytoplasm</location>
        <location evidence="1">Cytoskeleton</location>
        <location evidence="1">Microtubule organizing center</location>
        <location evidence="1">Centrosome</location>
        <location evidence="1">Centriole</location>
    </subcellularLocation>
    <subcellularLocation>
        <location evidence="2">Nucleus</location>
    </subcellularLocation>
</comment>
<reference evidence="18" key="1">
    <citation type="submission" date="2012-12" db="EMBL/GenBank/DDBJ databases">
        <authorList>
            <person name="Hellsten U."/>
            <person name="Grimwood J."/>
            <person name="Chapman J.A."/>
            <person name="Shapiro H."/>
            <person name="Aerts A."/>
            <person name="Otillar R.P."/>
            <person name="Terry A.Y."/>
            <person name="Boore J.L."/>
            <person name="Simakov O."/>
            <person name="Marletaz F."/>
            <person name="Cho S.-J."/>
            <person name="Edsinger-Gonzales E."/>
            <person name="Havlak P."/>
            <person name="Kuo D.-H."/>
            <person name="Larsson T."/>
            <person name="Lv J."/>
            <person name="Arendt D."/>
            <person name="Savage R."/>
            <person name="Osoegawa K."/>
            <person name="de Jong P."/>
            <person name="Lindberg D.R."/>
            <person name="Seaver E.C."/>
            <person name="Weisblat D.A."/>
            <person name="Putnam N.H."/>
            <person name="Grigoriev I.V."/>
            <person name="Rokhsar D.S."/>
        </authorList>
    </citation>
    <scope>NUCLEOTIDE SEQUENCE</scope>
    <source>
        <strain evidence="18">I ESC-2004</strain>
    </source>
</reference>
<dbReference type="OMA" id="ACHPEYK"/>
<dbReference type="Gene3D" id="3.40.50.1440">
    <property type="entry name" value="Tubulin/FtsZ, GTPase domain"/>
    <property type="match status" value="1"/>
</dbReference>
<dbReference type="InterPro" id="IPR002967">
    <property type="entry name" value="Delta_tubulin"/>
</dbReference>
<keyword evidence="11" id="KW-0966">Cell projection</keyword>
<evidence type="ECO:0000256" key="11">
    <source>
        <dbReference type="ARBA" id="ARBA00023273"/>
    </source>
</evidence>
<dbReference type="SMART" id="SM00864">
    <property type="entry name" value="Tubulin"/>
    <property type="match status" value="1"/>
</dbReference>
<dbReference type="PRINTS" id="PR01161">
    <property type="entry name" value="TUBULIN"/>
</dbReference>
<keyword evidence="9 14" id="KW-0342">GTP-binding</keyword>
<dbReference type="Gene3D" id="1.10.287.600">
    <property type="entry name" value="Helix hairpin bin"/>
    <property type="match status" value="1"/>
</dbReference>
<organism evidence="16">
    <name type="scientific">Capitella teleta</name>
    <name type="common">Polychaete worm</name>
    <dbReference type="NCBI Taxonomy" id="283909"/>
    <lineage>
        <taxon>Eukaryota</taxon>
        <taxon>Metazoa</taxon>
        <taxon>Spiralia</taxon>
        <taxon>Lophotrochozoa</taxon>
        <taxon>Annelida</taxon>
        <taxon>Polychaeta</taxon>
        <taxon>Sedentaria</taxon>
        <taxon>Scolecida</taxon>
        <taxon>Capitellidae</taxon>
        <taxon>Capitella</taxon>
    </lineage>
</organism>
<dbReference type="InterPro" id="IPR023123">
    <property type="entry name" value="Tubulin_C"/>
</dbReference>
<dbReference type="AlphaFoldDB" id="R7TSU5"/>
<keyword evidence="8" id="KW-0970">Cilium biogenesis/degradation</keyword>